<geneLocation type="plasmid" evidence="1">
    <name>pSH</name>
</geneLocation>
<sequence length="307" mass="35119">MTKKGRRKEGEFTGVLDQLDLFVTLPGDIPTHDEQEMMERPFFSLSKQRRSEPIDYSVQNGTTTVTVNVTAPAEIGIATIWDCDILIWAVSQLRAAKAAGQPTTPHFHVPLYELLRGIDRPTGGDEYRRIVEALERLSATLIRTNIRQGKKKRPEGFHWIERYSAPTDDLGRSTGVEFTISDWLYEGVLTDRLVLGIDRAYFKLTGGIERWLYRVVRKHGGHQAAGWAFTMKQLHHKSGSTQRLADFAKELRIAVERQRLPGYWLELVRNDEGEEVLNFTERCQLSTDHPGFQFKRLPRPPMGFPAD</sequence>
<protein>
    <submittedName>
        <fullName evidence="1">Plasmid replication initiator protein</fullName>
    </submittedName>
</protein>
<keyword evidence="1" id="KW-0614">Plasmid</keyword>
<dbReference type="EMBL" id="KU237244">
    <property type="protein sequence ID" value="ALZ45851.1"/>
    <property type="molecule type" value="Genomic_DNA"/>
</dbReference>
<name>A0A109PM83_9SPHN</name>
<reference evidence="1" key="1">
    <citation type="submission" date="2017-08" db="EMBL/GenBank/DDBJ databases">
        <title>Complete sequence of the plasmid of the isoproturon degrdaing bacteria Sphingomonas sp. strain SH.</title>
        <authorList>
            <person name="Devers-Lamrani M."/>
            <person name="Hussain S."/>
            <person name="Storck V."/>
            <person name="Martin-Laurent F."/>
        </authorList>
    </citation>
    <scope>NUCLEOTIDE SEQUENCE</scope>
    <source>
        <strain evidence="1">SH</strain>
        <plasmid evidence="1">pSH</plasmid>
    </source>
</reference>
<evidence type="ECO:0000313" key="1">
    <source>
        <dbReference type="EMBL" id="ALZ45851.1"/>
    </source>
</evidence>
<accession>A0A109PM83</accession>
<dbReference type="InterPro" id="IPR018777">
    <property type="entry name" value="Replication_initiator_prot_A"/>
</dbReference>
<dbReference type="Pfam" id="PF10134">
    <property type="entry name" value="RPA"/>
    <property type="match status" value="1"/>
</dbReference>
<proteinExistence type="predicted"/>
<organism evidence="1">
    <name type="scientific">Sphingomonas sp. SH</name>
    <dbReference type="NCBI Taxonomy" id="849864"/>
    <lineage>
        <taxon>Bacteria</taxon>
        <taxon>Pseudomonadati</taxon>
        <taxon>Pseudomonadota</taxon>
        <taxon>Alphaproteobacteria</taxon>
        <taxon>Sphingomonadales</taxon>
        <taxon>Sphingomonadaceae</taxon>
        <taxon>Sphingomonas</taxon>
    </lineage>
</organism>
<dbReference type="RefSeq" id="WP_083434661.1">
    <property type="nucleotide sequence ID" value="NZ_KU237244.1"/>
</dbReference>
<dbReference type="AlphaFoldDB" id="A0A109PM83"/>